<gene>
    <name evidence="2" type="ORF">BN869_000002748_1</name>
</gene>
<reference evidence="2" key="1">
    <citation type="submission" date="2015-01" db="EMBL/GenBank/DDBJ databases">
        <authorList>
            <person name="Durling Mikael"/>
        </authorList>
    </citation>
    <scope>NUCLEOTIDE SEQUENCE</scope>
</reference>
<dbReference type="EMBL" id="CDPU01000005">
    <property type="protein sequence ID" value="CEO46693.1"/>
    <property type="molecule type" value="Genomic_DNA"/>
</dbReference>
<accession>A0A0B7JNX4</accession>
<dbReference type="AlphaFoldDB" id="A0A0B7JNX4"/>
<feature type="compositionally biased region" description="Basic and acidic residues" evidence="1">
    <location>
        <begin position="54"/>
        <end position="69"/>
    </location>
</feature>
<evidence type="ECO:0000256" key="1">
    <source>
        <dbReference type="SAM" id="MobiDB-lite"/>
    </source>
</evidence>
<evidence type="ECO:0000313" key="2">
    <source>
        <dbReference type="EMBL" id="CEO46693.1"/>
    </source>
</evidence>
<proteinExistence type="predicted"/>
<name>A0A0B7JNX4_BIOOC</name>
<organism evidence="2">
    <name type="scientific">Bionectria ochroleuca</name>
    <name type="common">Gliocladium roseum</name>
    <dbReference type="NCBI Taxonomy" id="29856"/>
    <lineage>
        <taxon>Eukaryota</taxon>
        <taxon>Fungi</taxon>
        <taxon>Dikarya</taxon>
        <taxon>Ascomycota</taxon>
        <taxon>Pezizomycotina</taxon>
        <taxon>Sordariomycetes</taxon>
        <taxon>Hypocreomycetidae</taxon>
        <taxon>Hypocreales</taxon>
        <taxon>Bionectriaceae</taxon>
        <taxon>Clonostachys</taxon>
    </lineage>
</organism>
<protein>
    <submittedName>
        <fullName evidence="2">Uncharacterized protein</fullName>
    </submittedName>
</protein>
<sequence length="140" mass="15561">MYVYIPDSEAGPTINLNILGTVPNEKNFGVRSPPSKEGPYLSRRSSGVWGASSDIRRQSVSKEERDSPHKTPKKRNHTLYVVYGVRYRRMFPRKATTFEYDTHQQSANYPVCAGKANGPSSPSLPAYTGALLLFIRGGLP</sequence>
<feature type="region of interest" description="Disordered" evidence="1">
    <location>
        <begin position="25"/>
        <end position="76"/>
    </location>
</feature>